<dbReference type="EMBL" id="KQ426780">
    <property type="protein sequence ID" value="KOF67800.1"/>
    <property type="molecule type" value="Genomic_DNA"/>
</dbReference>
<keyword evidence="1" id="KW-0812">Transmembrane</keyword>
<protein>
    <submittedName>
        <fullName evidence="2">Uncharacterized protein</fullName>
    </submittedName>
</protein>
<sequence length="60" mass="7207">MLNSLCCELSVSVSFGNSLFKYYRKCVSMCMWRNFDCGFSCVFVYLCMYVWELIYKKHTQ</sequence>
<evidence type="ECO:0000313" key="2">
    <source>
        <dbReference type="EMBL" id="KOF67800.1"/>
    </source>
</evidence>
<dbReference type="AlphaFoldDB" id="A0A0L8FTR7"/>
<gene>
    <name evidence="2" type="ORF">OCBIM_22008827mg</name>
</gene>
<proteinExistence type="predicted"/>
<accession>A0A0L8FTR7</accession>
<reference evidence="2" key="1">
    <citation type="submission" date="2015-07" db="EMBL/GenBank/DDBJ databases">
        <title>MeaNS - Measles Nucleotide Surveillance Program.</title>
        <authorList>
            <person name="Tran T."/>
            <person name="Druce J."/>
        </authorList>
    </citation>
    <scope>NUCLEOTIDE SEQUENCE</scope>
    <source>
        <strain evidence="2">UCB-OBI-ISO-001</strain>
        <tissue evidence="2">Gonad</tissue>
    </source>
</reference>
<keyword evidence="1" id="KW-0472">Membrane</keyword>
<name>A0A0L8FTR7_OCTBM</name>
<feature type="transmembrane region" description="Helical" evidence="1">
    <location>
        <begin position="31"/>
        <end position="51"/>
    </location>
</feature>
<evidence type="ECO:0000256" key="1">
    <source>
        <dbReference type="SAM" id="Phobius"/>
    </source>
</evidence>
<organism evidence="2">
    <name type="scientific">Octopus bimaculoides</name>
    <name type="common">California two-spotted octopus</name>
    <dbReference type="NCBI Taxonomy" id="37653"/>
    <lineage>
        <taxon>Eukaryota</taxon>
        <taxon>Metazoa</taxon>
        <taxon>Spiralia</taxon>
        <taxon>Lophotrochozoa</taxon>
        <taxon>Mollusca</taxon>
        <taxon>Cephalopoda</taxon>
        <taxon>Coleoidea</taxon>
        <taxon>Octopodiformes</taxon>
        <taxon>Octopoda</taxon>
        <taxon>Incirrata</taxon>
        <taxon>Octopodidae</taxon>
        <taxon>Octopus</taxon>
    </lineage>
</organism>
<keyword evidence="1" id="KW-1133">Transmembrane helix</keyword>